<dbReference type="Pfam" id="PF00903">
    <property type="entry name" value="Glyoxalase"/>
    <property type="match status" value="1"/>
</dbReference>
<dbReference type="InterPro" id="IPR037523">
    <property type="entry name" value="VOC_core"/>
</dbReference>
<dbReference type="Proteomes" id="UP000050277">
    <property type="component" value="Unassembled WGS sequence"/>
</dbReference>
<organism evidence="2 3">
    <name type="scientific">Herpetosiphon geysericola</name>
    <dbReference type="NCBI Taxonomy" id="70996"/>
    <lineage>
        <taxon>Bacteria</taxon>
        <taxon>Bacillati</taxon>
        <taxon>Chloroflexota</taxon>
        <taxon>Chloroflexia</taxon>
        <taxon>Herpetosiphonales</taxon>
        <taxon>Herpetosiphonaceae</taxon>
        <taxon>Herpetosiphon</taxon>
    </lineage>
</organism>
<evidence type="ECO:0000313" key="2">
    <source>
        <dbReference type="EMBL" id="KPL79508.1"/>
    </source>
</evidence>
<reference evidence="2 3" key="1">
    <citation type="submission" date="2015-07" db="EMBL/GenBank/DDBJ databases">
        <title>Whole genome sequence of Herpetosiphon geysericola DSM 7119.</title>
        <authorList>
            <person name="Hemp J."/>
            <person name="Ward L.M."/>
            <person name="Pace L.A."/>
            <person name="Fischer W.W."/>
        </authorList>
    </citation>
    <scope>NUCLEOTIDE SEQUENCE [LARGE SCALE GENOMIC DNA]</scope>
    <source>
        <strain evidence="2 3">DSM 7119</strain>
    </source>
</reference>
<dbReference type="PANTHER" id="PTHR36503">
    <property type="entry name" value="BLR2520 PROTEIN"/>
    <property type="match status" value="1"/>
</dbReference>
<dbReference type="SUPFAM" id="SSF54593">
    <property type="entry name" value="Glyoxalase/Bleomycin resistance protein/Dihydroxybiphenyl dioxygenase"/>
    <property type="match status" value="1"/>
</dbReference>
<dbReference type="EMBL" id="LGKP01000046">
    <property type="protein sequence ID" value="KPL79508.1"/>
    <property type="molecule type" value="Genomic_DNA"/>
</dbReference>
<dbReference type="RefSeq" id="WP_054537490.1">
    <property type="nucleotide sequence ID" value="NZ_LGKP01000046.1"/>
</dbReference>
<comment type="caution">
    <text evidence="2">The sequence shown here is derived from an EMBL/GenBank/DDBJ whole genome shotgun (WGS) entry which is preliminary data.</text>
</comment>
<name>A0A0P6Y3J3_9CHLR</name>
<proteinExistence type="predicted"/>
<protein>
    <submittedName>
        <fullName evidence="2">Glyoxalase</fullName>
    </submittedName>
</protein>
<keyword evidence="3" id="KW-1185">Reference proteome</keyword>
<evidence type="ECO:0000313" key="3">
    <source>
        <dbReference type="Proteomes" id="UP000050277"/>
    </source>
</evidence>
<evidence type="ECO:0000259" key="1">
    <source>
        <dbReference type="PROSITE" id="PS51819"/>
    </source>
</evidence>
<dbReference type="InterPro" id="IPR004360">
    <property type="entry name" value="Glyas_Fos-R_dOase_dom"/>
</dbReference>
<dbReference type="Gene3D" id="3.10.180.10">
    <property type="entry name" value="2,3-Dihydroxybiphenyl 1,2-Dioxygenase, domain 1"/>
    <property type="match status" value="1"/>
</dbReference>
<dbReference type="OrthoDB" id="9796521at2"/>
<sequence length="137" mass="15388">MNTQVFINLAVQDLPKSIEFFKGLGYEQDLQFSDETAASIVISETIYVMLLTHPKFKEFIPKNAAISDARSATEVLVSLTMDSREAVDQMYDKALSLGATSFSEPIEMGAMYSRSIQDFDGHIWEFFNMDMNAAPPQ</sequence>
<dbReference type="PATRIC" id="fig|70996.4.peg.1845"/>
<feature type="domain" description="VOC" evidence="1">
    <location>
        <begin position="3"/>
        <end position="129"/>
    </location>
</feature>
<dbReference type="PANTHER" id="PTHR36503:SF2">
    <property type="entry name" value="BLR2408 PROTEIN"/>
    <property type="match status" value="1"/>
</dbReference>
<gene>
    <name evidence="2" type="ORF">SE18_26565</name>
</gene>
<dbReference type="STRING" id="70996.SE18_26565"/>
<dbReference type="PROSITE" id="PS51819">
    <property type="entry name" value="VOC"/>
    <property type="match status" value="1"/>
</dbReference>
<dbReference type="InterPro" id="IPR029068">
    <property type="entry name" value="Glyas_Bleomycin-R_OHBP_Dase"/>
</dbReference>
<dbReference type="AlphaFoldDB" id="A0A0P6Y3J3"/>
<accession>A0A0P6Y3J3</accession>